<evidence type="ECO:0000256" key="1">
    <source>
        <dbReference type="SAM" id="MobiDB-lite"/>
    </source>
</evidence>
<feature type="compositionally biased region" description="Low complexity" evidence="1">
    <location>
        <begin position="182"/>
        <end position="193"/>
    </location>
</feature>
<feature type="compositionally biased region" description="Polar residues" evidence="1">
    <location>
        <begin position="196"/>
        <end position="207"/>
    </location>
</feature>
<feature type="region of interest" description="Disordered" evidence="1">
    <location>
        <begin position="174"/>
        <end position="336"/>
    </location>
</feature>
<proteinExistence type="predicted"/>
<sequence length="507" mass="56242">MVLSLVAARGANMTEEAIRVQSRASMTQAALKLANEAQARFRADLQAELDKIDRDTEKELEALRSQQRESNASEQNGNRQSGDDSDIASMLLGANTDILIKYHILREDEISSTRSKDIDTSNTVESREEPPPGLQELLNISDSISESVATDSDLESEDIKGWLKEEAVRFQYDPDSFGTPASSSSSERSFRVSAGFSVQEQSSSKRYPSNKEPCQKASDRQSDSKPNEIKQAQNDTKGSSSRDSDVLLNHIQDLPKSQVDKGKGVHTEYDPHRGCSLVPQIEASKPAGTSKNPFDLDRGPKRETIPTPRCSPVLETTKKMDKDTENPSSTLRHPLQVSDMFSIHTVASQPATSNKCPIKGEKDKKPSSNPRQFPVGSVSASQPVIGSKRARSPSPQTPKYPNSPEGSQESTRRRQPRRNSITPVSSYNVKSKFRRMVGRLEGPEHDFEAMGSGQKLTNGHRWVRVDGSVELQAQMVDDIDIPIVNAYWHKDSMLLWFPALFHTHLSI</sequence>
<feature type="region of interest" description="Disordered" evidence="1">
    <location>
        <begin position="348"/>
        <end position="425"/>
    </location>
</feature>
<dbReference type="Proteomes" id="UP000319160">
    <property type="component" value="Unassembled WGS sequence"/>
</dbReference>
<evidence type="ECO:0000313" key="3">
    <source>
        <dbReference type="Proteomes" id="UP000319160"/>
    </source>
</evidence>
<dbReference type="OrthoDB" id="4771336at2759"/>
<feature type="compositionally biased region" description="Basic and acidic residues" evidence="1">
    <location>
        <begin position="258"/>
        <end position="273"/>
    </location>
</feature>
<feature type="compositionally biased region" description="Basic and acidic residues" evidence="1">
    <location>
        <begin position="316"/>
        <end position="325"/>
    </location>
</feature>
<feature type="region of interest" description="Disordered" evidence="1">
    <location>
        <begin position="113"/>
        <end position="136"/>
    </location>
</feature>
<feature type="compositionally biased region" description="Polar residues" evidence="1">
    <location>
        <begin position="393"/>
        <end position="409"/>
    </location>
</feature>
<accession>A0A553I1R6</accession>
<dbReference type="EMBL" id="VFLP01000024">
    <property type="protein sequence ID" value="TRX94131.1"/>
    <property type="molecule type" value="Genomic_DNA"/>
</dbReference>
<dbReference type="AlphaFoldDB" id="A0A553I1R6"/>
<protein>
    <submittedName>
        <fullName evidence="2">Uncharacterized protein</fullName>
    </submittedName>
</protein>
<feature type="region of interest" description="Disordered" evidence="1">
    <location>
        <begin position="63"/>
        <end position="87"/>
    </location>
</feature>
<gene>
    <name evidence="2" type="ORF">FHL15_004899</name>
</gene>
<comment type="caution">
    <text evidence="2">The sequence shown here is derived from an EMBL/GenBank/DDBJ whole genome shotgun (WGS) entry which is preliminary data.</text>
</comment>
<feature type="compositionally biased region" description="Basic and acidic residues" evidence="1">
    <location>
        <begin position="213"/>
        <end position="228"/>
    </location>
</feature>
<name>A0A553I1R6_9PEZI</name>
<reference evidence="3" key="1">
    <citation type="submission" date="2019-06" db="EMBL/GenBank/DDBJ databases">
        <title>Draft genome sequence of the griseofulvin-producing fungus Xylaria cubensis strain G536.</title>
        <authorList>
            <person name="Mead M.E."/>
            <person name="Raja H.A."/>
            <person name="Steenwyk J.L."/>
            <person name="Knowles S.L."/>
            <person name="Oberlies N.H."/>
            <person name="Rokas A."/>
        </authorList>
    </citation>
    <scope>NUCLEOTIDE SEQUENCE [LARGE SCALE GENOMIC DNA]</scope>
    <source>
        <strain evidence="3">G536</strain>
    </source>
</reference>
<organism evidence="2 3">
    <name type="scientific">Xylaria flabelliformis</name>
    <dbReference type="NCBI Taxonomy" id="2512241"/>
    <lineage>
        <taxon>Eukaryota</taxon>
        <taxon>Fungi</taxon>
        <taxon>Dikarya</taxon>
        <taxon>Ascomycota</taxon>
        <taxon>Pezizomycotina</taxon>
        <taxon>Sordariomycetes</taxon>
        <taxon>Xylariomycetidae</taxon>
        <taxon>Xylariales</taxon>
        <taxon>Xylariaceae</taxon>
        <taxon>Xylaria</taxon>
    </lineage>
</organism>
<feature type="compositionally biased region" description="Polar residues" evidence="1">
    <location>
        <begin position="230"/>
        <end position="239"/>
    </location>
</feature>
<feature type="compositionally biased region" description="Basic and acidic residues" evidence="1">
    <location>
        <begin position="113"/>
        <end position="130"/>
    </location>
</feature>
<keyword evidence="3" id="KW-1185">Reference proteome</keyword>
<feature type="compositionally biased region" description="Basic and acidic residues" evidence="1">
    <location>
        <begin position="294"/>
        <end position="304"/>
    </location>
</feature>
<evidence type="ECO:0000313" key="2">
    <source>
        <dbReference type="EMBL" id="TRX94131.1"/>
    </source>
</evidence>
<feature type="compositionally biased region" description="Polar residues" evidence="1">
    <location>
        <begin position="64"/>
        <end position="80"/>
    </location>
</feature>